<evidence type="ECO:0000313" key="2">
    <source>
        <dbReference type="EMBL" id="EXC42707.1"/>
    </source>
</evidence>
<feature type="domain" description="Terpene synthase metal-binding" evidence="1">
    <location>
        <begin position="5"/>
        <end position="45"/>
    </location>
</feature>
<protein>
    <submittedName>
        <fullName evidence="2">(-)-germacrene D synthase</fullName>
    </submittedName>
</protein>
<dbReference type="InterPro" id="IPR005630">
    <property type="entry name" value="Terpene_synthase_metal-bd"/>
</dbReference>
<gene>
    <name evidence="2" type="ORF">L484_000640</name>
</gene>
<dbReference type="Pfam" id="PF03936">
    <property type="entry name" value="Terpene_synth_C"/>
    <property type="match status" value="1"/>
</dbReference>
<proteinExistence type="predicted"/>
<dbReference type="GO" id="GO:0000287">
    <property type="term" value="F:magnesium ion binding"/>
    <property type="evidence" value="ECO:0007669"/>
    <property type="project" value="InterPro"/>
</dbReference>
<accession>W9SED9</accession>
<reference evidence="3" key="1">
    <citation type="submission" date="2013-01" db="EMBL/GenBank/DDBJ databases">
        <title>Draft Genome Sequence of a Mulberry Tree, Morus notabilis C.K. Schneid.</title>
        <authorList>
            <person name="He N."/>
            <person name="Zhao S."/>
        </authorList>
    </citation>
    <scope>NUCLEOTIDE SEQUENCE</scope>
</reference>
<name>W9SED9_9ROSA</name>
<dbReference type="Gene3D" id="1.10.600.10">
    <property type="entry name" value="Farnesyl Diphosphate Synthase"/>
    <property type="match status" value="1"/>
</dbReference>
<organism evidence="2 3">
    <name type="scientific">Morus notabilis</name>
    <dbReference type="NCBI Taxonomy" id="981085"/>
    <lineage>
        <taxon>Eukaryota</taxon>
        <taxon>Viridiplantae</taxon>
        <taxon>Streptophyta</taxon>
        <taxon>Embryophyta</taxon>
        <taxon>Tracheophyta</taxon>
        <taxon>Spermatophyta</taxon>
        <taxon>Magnoliopsida</taxon>
        <taxon>eudicotyledons</taxon>
        <taxon>Gunneridae</taxon>
        <taxon>Pentapetalae</taxon>
        <taxon>rosids</taxon>
        <taxon>fabids</taxon>
        <taxon>Rosales</taxon>
        <taxon>Moraceae</taxon>
        <taxon>Moreae</taxon>
        <taxon>Morus</taxon>
    </lineage>
</organism>
<dbReference type="SUPFAM" id="SSF48576">
    <property type="entry name" value="Terpenoid synthases"/>
    <property type="match status" value="1"/>
</dbReference>
<dbReference type="Proteomes" id="UP000030645">
    <property type="component" value="Unassembled WGS sequence"/>
</dbReference>
<dbReference type="AlphaFoldDB" id="W9SED9"/>
<sequence>MRGHKMKQQVQAYFDEAKWLNANYIPTVEEHMKVAALSGGYRMFTKILQQKRPLNGRQIIPRLLELHRSFVGSWCYEMIRSQVFIHVTYTHMN</sequence>
<dbReference type="EMBL" id="KE622130">
    <property type="protein sequence ID" value="EXC42707.1"/>
    <property type="molecule type" value="Genomic_DNA"/>
</dbReference>
<evidence type="ECO:0000259" key="1">
    <source>
        <dbReference type="Pfam" id="PF03936"/>
    </source>
</evidence>
<keyword evidence="3" id="KW-1185">Reference proteome</keyword>
<evidence type="ECO:0000313" key="3">
    <source>
        <dbReference type="Proteomes" id="UP000030645"/>
    </source>
</evidence>
<dbReference type="GO" id="GO:0010333">
    <property type="term" value="F:terpene synthase activity"/>
    <property type="evidence" value="ECO:0007669"/>
    <property type="project" value="InterPro"/>
</dbReference>
<dbReference type="InterPro" id="IPR008949">
    <property type="entry name" value="Isoprenoid_synthase_dom_sf"/>
</dbReference>